<dbReference type="RefSeq" id="WP_073349468.1">
    <property type="nucleotide sequence ID" value="NZ_FQVD01000008.1"/>
</dbReference>
<feature type="chain" id="PRO_5030031173" description="DUF5033 domain-containing protein" evidence="1">
    <location>
        <begin position="23"/>
        <end position="211"/>
    </location>
</feature>
<proteinExistence type="predicted"/>
<keyword evidence="3" id="KW-1185">Reference proteome</keyword>
<evidence type="ECO:0000313" key="3">
    <source>
        <dbReference type="Proteomes" id="UP000184436"/>
    </source>
</evidence>
<accession>A0A1M4XJH5</accession>
<feature type="signal peptide" evidence="1">
    <location>
        <begin position="1"/>
        <end position="22"/>
    </location>
</feature>
<name>A0A1M4XJH5_9BACE</name>
<dbReference type="Proteomes" id="UP000184436">
    <property type="component" value="Unassembled WGS sequence"/>
</dbReference>
<dbReference type="AlphaFoldDB" id="A0A1M4XJH5"/>
<dbReference type="OrthoDB" id="1027292at2"/>
<dbReference type="EMBL" id="FQVD01000008">
    <property type="protein sequence ID" value="SHE93538.1"/>
    <property type="molecule type" value="Genomic_DNA"/>
</dbReference>
<dbReference type="Pfam" id="PF16436">
    <property type="entry name" value="DUF5033"/>
    <property type="match status" value="1"/>
</dbReference>
<protein>
    <recommendedName>
        <fullName evidence="4">DUF5033 domain-containing protein</fullName>
    </recommendedName>
</protein>
<dbReference type="InterPro" id="IPR032214">
    <property type="entry name" value="DUF5033"/>
</dbReference>
<reference evidence="2 3" key="1">
    <citation type="submission" date="2016-11" db="EMBL/GenBank/DDBJ databases">
        <authorList>
            <person name="Jaros S."/>
            <person name="Januszkiewicz K."/>
            <person name="Wedrychowicz H."/>
        </authorList>
    </citation>
    <scope>NUCLEOTIDE SEQUENCE [LARGE SCALE GENOMIC DNA]</scope>
    <source>
        <strain evidence="2 3">DSM 26883</strain>
    </source>
</reference>
<evidence type="ECO:0000256" key="1">
    <source>
        <dbReference type="SAM" id="SignalP"/>
    </source>
</evidence>
<organism evidence="2 3">
    <name type="scientific">Bacteroides faecichinchillae</name>
    <dbReference type="NCBI Taxonomy" id="871325"/>
    <lineage>
        <taxon>Bacteria</taxon>
        <taxon>Pseudomonadati</taxon>
        <taxon>Bacteroidota</taxon>
        <taxon>Bacteroidia</taxon>
        <taxon>Bacteroidales</taxon>
        <taxon>Bacteroidaceae</taxon>
        <taxon>Bacteroides</taxon>
    </lineage>
</organism>
<sequence>MKSINLFLACVLVLAFTACSNAESDGFEDNSSSFESMRSLYGIEVASLEIQSENIPSVTAEEMRGVLEALRKNSDTSYDCKVEDVEGYYGTGNDKKTVMMTAEYKARTRSGAFLENFALCVSLKFNIDKNSVYYVGTSYDCVTDLFVWKGYGASISATPEGGTVFTSTSYIYFRVSDEGNCLVKVPVSFKGSYDFDAAQGTYNFTLSKAAN</sequence>
<keyword evidence="1" id="KW-0732">Signal</keyword>
<gene>
    <name evidence="2" type="ORF">SAMN05444349_10899</name>
</gene>
<dbReference type="PROSITE" id="PS51257">
    <property type="entry name" value="PROKAR_LIPOPROTEIN"/>
    <property type="match status" value="1"/>
</dbReference>
<evidence type="ECO:0008006" key="4">
    <source>
        <dbReference type="Google" id="ProtNLM"/>
    </source>
</evidence>
<evidence type="ECO:0000313" key="2">
    <source>
        <dbReference type="EMBL" id="SHE93538.1"/>
    </source>
</evidence>